<evidence type="ECO:0000313" key="2">
    <source>
        <dbReference type="Proteomes" id="UP000812287"/>
    </source>
</evidence>
<dbReference type="Proteomes" id="UP000812287">
    <property type="component" value="Unassembled WGS sequence"/>
</dbReference>
<dbReference type="GeneID" id="66106245"/>
<reference evidence="1" key="1">
    <citation type="submission" date="2020-11" db="EMBL/GenBank/DDBJ databases">
        <title>Adaptations for nitrogen fixation in a non-lichenized fungal sporocarp promotes dispersal by wood-feeding termites.</title>
        <authorList>
            <consortium name="DOE Joint Genome Institute"/>
            <person name="Koch R.A."/>
            <person name="Yoon G."/>
            <person name="Arayal U."/>
            <person name="Lail K."/>
            <person name="Amirebrahimi M."/>
            <person name="Labutti K."/>
            <person name="Lipzen A."/>
            <person name="Riley R."/>
            <person name="Barry K."/>
            <person name="Henrissat B."/>
            <person name="Grigoriev I.V."/>
            <person name="Herr J.R."/>
            <person name="Aime M.C."/>
        </authorList>
    </citation>
    <scope>NUCLEOTIDE SEQUENCE</scope>
    <source>
        <strain evidence="1">MCA 3950</strain>
    </source>
</reference>
<dbReference type="AlphaFoldDB" id="A0A9P7W360"/>
<organism evidence="1 2">
    <name type="scientific">Guyanagaster necrorhizus</name>
    <dbReference type="NCBI Taxonomy" id="856835"/>
    <lineage>
        <taxon>Eukaryota</taxon>
        <taxon>Fungi</taxon>
        <taxon>Dikarya</taxon>
        <taxon>Basidiomycota</taxon>
        <taxon>Agaricomycotina</taxon>
        <taxon>Agaricomycetes</taxon>
        <taxon>Agaricomycetidae</taxon>
        <taxon>Agaricales</taxon>
        <taxon>Marasmiineae</taxon>
        <taxon>Physalacriaceae</taxon>
        <taxon>Guyanagaster</taxon>
    </lineage>
</organism>
<protein>
    <submittedName>
        <fullName evidence="1">Uncharacterized protein</fullName>
    </submittedName>
</protein>
<gene>
    <name evidence="1" type="ORF">BT62DRAFT_915574</name>
</gene>
<evidence type="ECO:0000313" key="1">
    <source>
        <dbReference type="EMBL" id="KAG7451719.1"/>
    </source>
</evidence>
<name>A0A9P7W360_9AGAR</name>
<dbReference type="EMBL" id="MU250524">
    <property type="protein sequence ID" value="KAG7451719.1"/>
    <property type="molecule type" value="Genomic_DNA"/>
</dbReference>
<sequence length="305" mass="34317">MSNRWLARCIPVLDRIFPALVNLRTLQIKFHGLLWRNIAGIRSSFLSASKLPDLHQVTISGIYSVPSLDTLFTLFEGSNIADIRLMNVTTGGSLKDSPRTRTHHVPGSVAPIPLETLSLSLENKELWRLSSWLADPSCVLHLSGLRKLRLNIVVAQEMKAVCRLLKTLQIPSLEAIEIQLETFDYVSDPEDIPDLSRFRHVRLTVTPEYVSGSGMYELDVEIASFVAFCWSQMLSGFRENAIESVALLLPKAAQRVRCTALDAALTRADMSHLRRVYLEDETATEYRDEVIKDILPNLYEKGLLG</sequence>
<dbReference type="OrthoDB" id="2745898at2759"/>
<comment type="caution">
    <text evidence="1">The sequence shown here is derived from an EMBL/GenBank/DDBJ whole genome shotgun (WGS) entry which is preliminary data.</text>
</comment>
<dbReference type="RefSeq" id="XP_043045219.1">
    <property type="nucleotide sequence ID" value="XM_043183948.1"/>
</dbReference>
<keyword evidence="2" id="KW-1185">Reference proteome</keyword>
<proteinExistence type="predicted"/>
<accession>A0A9P7W360</accession>